<dbReference type="Gramene" id="ONI16800">
    <property type="protein sequence ID" value="ONI16800"/>
    <property type="gene ID" value="PRUPE_3G122800"/>
</dbReference>
<name>A0A251Q091_PRUPE</name>
<reference evidence="2 3" key="1">
    <citation type="journal article" date="2013" name="Nat. Genet.">
        <title>The high-quality draft genome of peach (Prunus persica) identifies unique patterns of genetic diversity, domestication and genome evolution.</title>
        <authorList>
            <consortium name="International Peach Genome Initiative"/>
            <person name="Verde I."/>
            <person name="Abbott A.G."/>
            <person name="Scalabrin S."/>
            <person name="Jung S."/>
            <person name="Shu S."/>
            <person name="Marroni F."/>
            <person name="Zhebentyayeva T."/>
            <person name="Dettori M.T."/>
            <person name="Grimwood J."/>
            <person name="Cattonaro F."/>
            <person name="Zuccolo A."/>
            <person name="Rossini L."/>
            <person name="Jenkins J."/>
            <person name="Vendramin E."/>
            <person name="Meisel L.A."/>
            <person name="Decroocq V."/>
            <person name="Sosinski B."/>
            <person name="Prochnik S."/>
            <person name="Mitros T."/>
            <person name="Policriti A."/>
            <person name="Cipriani G."/>
            <person name="Dondini L."/>
            <person name="Ficklin S."/>
            <person name="Goodstein D.M."/>
            <person name="Xuan P."/>
            <person name="Del Fabbro C."/>
            <person name="Aramini V."/>
            <person name="Copetti D."/>
            <person name="Gonzalez S."/>
            <person name="Horner D.S."/>
            <person name="Falchi R."/>
            <person name="Lucas S."/>
            <person name="Mica E."/>
            <person name="Maldonado J."/>
            <person name="Lazzari B."/>
            <person name="Bielenberg D."/>
            <person name="Pirona R."/>
            <person name="Miculan M."/>
            <person name="Barakat A."/>
            <person name="Testolin R."/>
            <person name="Stella A."/>
            <person name="Tartarini S."/>
            <person name="Tonutti P."/>
            <person name="Arus P."/>
            <person name="Orellana A."/>
            <person name="Wells C."/>
            <person name="Main D."/>
            <person name="Vizzotto G."/>
            <person name="Silva H."/>
            <person name="Salamini F."/>
            <person name="Schmutz J."/>
            <person name="Morgante M."/>
            <person name="Rokhsar D.S."/>
        </authorList>
    </citation>
    <scope>NUCLEOTIDE SEQUENCE [LARGE SCALE GENOMIC DNA]</scope>
    <source>
        <strain evidence="3">cv. Nemared</strain>
    </source>
</reference>
<evidence type="ECO:0000313" key="2">
    <source>
        <dbReference type="EMBL" id="ONI16800.1"/>
    </source>
</evidence>
<proteinExistence type="predicted"/>
<evidence type="ECO:0000313" key="3">
    <source>
        <dbReference type="Proteomes" id="UP000006882"/>
    </source>
</evidence>
<protein>
    <recommendedName>
        <fullName evidence="1">Myb/SANT-like domain-containing protein</fullName>
    </recommendedName>
</protein>
<sequence>MVDSASHGWCVANGMLSKAIVETKILPKINEKLRCHKTYSRYQSHSRFGWDPTTKKFTAPEEVWKDYFKSHPKHTSIQTKTCEDYEDLQIVIGNAITIGRNTLGLGDDTDARNFRVEDRHVGIKDFIFYDES</sequence>
<feature type="domain" description="Myb/SANT-like" evidence="1">
    <location>
        <begin position="29"/>
        <end position="67"/>
    </location>
</feature>
<dbReference type="eggNOG" id="KOG4585">
    <property type="taxonomic scope" value="Eukaryota"/>
</dbReference>
<dbReference type="Pfam" id="PF12776">
    <property type="entry name" value="Myb_DNA-bind_3"/>
    <property type="match status" value="1"/>
</dbReference>
<dbReference type="InterPro" id="IPR055314">
    <property type="entry name" value="At2g29880-like"/>
</dbReference>
<organism evidence="2 3">
    <name type="scientific">Prunus persica</name>
    <name type="common">Peach</name>
    <name type="synonym">Amygdalus persica</name>
    <dbReference type="NCBI Taxonomy" id="3760"/>
    <lineage>
        <taxon>Eukaryota</taxon>
        <taxon>Viridiplantae</taxon>
        <taxon>Streptophyta</taxon>
        <taxon>Embryophyta</taxon>
        <taxon>Tracheophyta</taxon>
        <taxon>Spermatophyta</taxon>
        <taxon>Magnoliopsida</taxon>
        <taxon>eudicotyledons</taxon>
        <taxon>Gunneridae</taxon>
        <taxon>Pentapetalae</taxon>
        <taxon>rosids</taxon>
        <taxon>fabids</taxon>
        <taxon>Rosales</taxon>
        <taxon>Rosaceae</taxon>
        <taxon>Amygdaloideae</taxon>
        <taxon>Amygdaleae</taxon>
        <taxon>Prunus</taxon>
    </lineage>
</organism>
<accession>A0A251Q091</accession>
<dbReference type="PANTHER" id="PTHR47864">
    <property type="entry name" value="TRANSMEMBRANE PROTEIN"/>
    <property type="match status" value="1"/>
</dbReference>
<dbReference type="PANTHER" id="PTHR47864:SF2">
    <property type="entry name" value="MYB_SANT-LIKE DNA-BINDING DOMAIN PROTEIN"/>
    <property type="match status" value="1"/>
</dbReference>
<gene>
    <name evidence="2" type="ORF">PRUPE_3G122800</name>
</gene>
<dbReference type="InterPro" id="IPR024752">
    <property type="entry name" value="Myb/SANT-like_dom"/>
</dbReference>
<evidence type="ECO:0000259" key="1">
    <source>
        <dbReference type="Pfam" id="PF12776"/>
    </source>
</evidence>
<keyword evidence="3" id="KW-1185">Reference proteome</keyword>
<dbReference type="AlphaFoldDB" id="A0A251Q091"/>
<dbReference type="EMBL" id="CM007653">
    <property type="protein sequence ID" value="ONI16800.1"/>
    <property type="molecule type" value="Genomic_DNA"/>
</dbReference>
<dbReference type="Proteomes" id="UP000006882">
    <property type="component" value="Chromosome G3"/>
</dbReference>